<evidence type="ECO:0000256" key="14">
    <source>
        <dbReference type="ARBA" id="ARBA00049494"/>
    </source>
</evidence>
<dbReference type="STRING" id="1715989.NITINOP_2482"/>
<dbReference type="SMART" id="SM00904">
    <property type="entry name" value="Flavokinase"/>
    <property type="match status" value="1"/>
</dbReference>
<dbReference type="OrthoDB" id="9803667at2"/>
<dbReference type="InterPro" id="IPR023468">
    <property type="entry name" value="Riboflavin_kinase"/>
</dbReference>
<dbReference type="InterPro" id="IPR002606">
    <property type="entry name" value="Riboflavin_kinase_bac"/>
</dbReference>
<comment type="pathway">
    <text evidence="3 15">Cofactor biosynthesis; FMN biosynthesis; FMN from riboflavin (ATP route): step 1/1.</text>
</comment>
<evidence type="ECO:0000256" key="5">
    <source>
        <dbReference type="ARBA" id="ARBA00022643"/>
    </source>
</evidence>
<keyword evidence="6 15" id="KW-0808">Transferase</keyword>
<dbReference type="GO" id="GO:0009231">
    <property type="term" value="P:riboflavin biosynthetic process"/>
    <property type="evidence" value="ECO:0007669"/>
    <property type="project" value="InterPro"/>
</dbReference>
<sequence length="326" mass="36009">MKVTHGYQHEIARPYPVVTIGNFDGHHIGHRALLQAVVETARKVGGTALVLTFDPHPVRILAPHVNLRFLTDPEEKLGFFRAAGVEEVVFVEFTRSFAALPPEAFVEQVLVQGLHAKELFVGRHFVFGHNRAGKVEDLVVLGARHGVLVHPMDPVLAGGTIVSSTRIRQLIQAGSVDQAAPLLGRRYTVAGMVSRGAQRGHEIGWRTANLRLPADRVMPPDGVYATVALWKERRYDSISYIGTRPTFGAGERLLEVHLFDEEPDLYGERIVVEFVGRVRGDVRFSGTEALSRQITLDVESARELLRNIQPTQAAQATAAQATMEKQ</sequence>
<keyword evidence="10 15" id="KW-0274">FAD</keyword>
<evidence type="ECO:0000256" key="9">
    <source>
        <dbReference type="ARBA" id="ARBA00022777"/>
    </source>
</evidence>
<keyword evidence="5 15" id="KW-0288">FMN</keyword>
<evidence type="ECO:0000313" key="17">
    <source>
        <dbReference type="EMBL" id="CUQ67454.1"/>
    </source>
</evidence>
<evidence type="ECO:0000256" key="2">
    <source>
        <dbReference type="ARBA" id="ARBA00004726"/>
    </source>
</evidence>
<dbReference type="UniPathway" id="UPA00276">
    <property type="reaction ID" value="UER00406"/>
</dbReference>
<evidence type="ECO:0000256" key="15">
    <source>
        <dbReference type="PIRNR" id="PIRNR004491"/>
    </source>
</evidence>
<dbReference type="CDD" id="cd02064">
    <property type="entry name" value="FAD_synthetase_N"/>
    <property type="match status" value="1"/>
</dbReference>
<dbReference type="NCBIfam" id="TIGR00083">
    <property type="entry name" value="ribF"/>
    <property type="match status" value="1"/>
</dbReference>
<dbReference type="GO" id="GO:0005524">
    <property type="term" value="F:ATP binding"/>
    <property type="evidence" value="ECO:0007669"/>
    <property type="project" value="UniProtKB-UniRule"/>
</dbReference>
<dbReference type="UniPathway" id="UPA00277">
    <property type="reaction ID" value="UER00407"/>
</dbReference>
<dbReference type="InterPro" id="IPR015864">
    <property type="entry name" value="FAD_synthase"/>
</dbReference>
<dbReference type="PIRSF" id="PIRSF004491">
    <property type="entry name" value="FAD_Synth"/>
    <property type="match status" value="1"/>
</dbReference>
<keyword evidence="11 15" id="KW-0067">ATP-binding</keyword>
<comment type="catalytic activity">
    <reaction evidence="13 15">
        <text>riboflavin + ATP = FMN + ADP + H(+)</text>
        <dbReference type="Rhea" id="RHEA:14357"/>
        <dbReference type="ChEBI" id="CHEBI:15378"/>
        <dbReference type="ChEBI" id="CHEBI:30616"/>
        <dbReference type="ChEBI" id="CHEBI:57986"/>
        <dbReference type="ChEBI" id="CHEBI:58210"/>
        <dbReference type="ChEBI" id="CHEBI:456216"/>
        <dbReference type="EC" id="2.7.1.26"/>
    </reaction>
</comment>
<comment type="catalytic activity">
    <reaction evidence="14 15">
        <text>FMN + ATP + H(+) = FAD + diphosphate</text>
        <dbReference type="Rhea" id="RHEA:17237"/>
        <dbReference type="ChEBI" id="CHEBI:15378"/>
        <dbReference type="ChEBI" id="CHEBI:30616"/>
        <dbReference type="ChEBI" id="CHEBI:33019"/>
        <dbReference type="ChEBI" id="CHEBI:57692"/>
        <dbReference type="ChEBI" id="CHEBI:58210"/>
        <dbReference type="EC" id="2.7.7.2"/>
    </reaction>
</comment>
<dbReference type="NCBIfam" id="NF004160">
    <property type="entry name" value="PRK05627.1-3"/>
    <property type="match status" value="1"/>
</dbReference>
<evidence type="ECO:0000256" key="12">
    <source>
        <dbReference type="ARBA" id="ARBA00023268"/>
    </source>
</evidence>
<comment type="similarity">
    <text evidence="15">Belongs to the ribF family.</text>
</comment>
<dbReference type="AlphaFoldDB" id="A0A0S4KW98"/>
<dbReference type="GO" id="GO:0006747">
    <property type="term" value="P:FAD biosynthetic process"/>
    <property type="evidence" value="ECO:0007669"/>
    <property type="project" value="UniProtKB-UniRule"/>
</dbReference>
<keyword evidence="18" id="KW-1185">Reference proteome</keyword>
<evidence type="ECO:0000256" key="7">
    <source>
        <dbReference type="ARBA" id="ARBA00022695"/>
    </source>
</evidence>
<evidence type="ECO:0000256" key="11">
    <source>
        <dbReference type="ARBA" id="ARBA00022840"/>
    </source>
</evidence>
<evidence type="ECO:0000256" key="1">
    <source>
        <dbReference type="ARBA" id="ARBA00002121"/>
    </source>
</evidence>
<reference evidence="18" key="1">
    <citation type="submission" date="2015-09" db="EMBL/GenBank/DDBJ databases">
        <authorList>
            <person name="Daims H."/>
        </authorList>
    </citation>
    <scope>NUCLEOTIDE SEQUENCE [LARGE SCALE GENOMIC DNA]</scope>
</reference>
<comment type="function">
    <text evidence="1">Catalyzes the phosphorylation of riboflavin to FMN followed by the adenylation of FMN to FAD.</text>
</comment>
<dbReference type="GO" id="GO:0008531">
    <property type="term" value="F:riboflavin kinase activity"/>
    <property type="evidence" value="ECO:0007669"/>
    <property type="project" value="UniProtKB-UniRule"/>
</dbReference>
<evidence type="ECO:0000256" key="3">
    <source>
        <dbReference type="ARBA" id="ARBA00005201"/>
    </source>
</evidence>
<dbReference type="EMBL" id="LN885086">
    <property type="protein sequence ID" value="CUQ67454.1"/>
    <property type="molecule type" value="Genomic_DNA"/>
</dbReference>
<dbReference type="PANTHER" id="PTHR22749">
    <property type="entry name" value="RIBOFLAVIN KINASE/FMN ADENYLYLTRANSFERASE"/>
    <property type="match status" value="1"/>
</dbReference>
<dbReference type="KEGG" id="nio:NITINOP_2482"/>
<dbReference type="SUPFAM" id="SSF52374">
    <property type="entry name" value="Nucleotidylyl transferase"/>
    <property type="match status" value="1"/>
</dbReference>
<dbReference type="GO" id="GO:0009398">
    <property type="term" value="P:FMN biosynthetic process"/>
    <property type="evidence" value="ECO:0007669"/>
    <property type="project" value="UniProtKB-UniRule"/>
</dbReference>
<keyword evidence="7 15" id="KW-0548">Nucleotidyltransferase</keyword>
<evidence type="ECO:0000256" key="4">
    <source>
        <dbReference type="ARBA" id="ARBA00022630"/>
    </source>
</evidence>
<dbReference type="EC" id="2.7.1.26" evidence="15"/>
<organism evidence="17 18">
    <name type="scientific">Candidatus Nitrospira inopinata</name>
    <dbReference type="NCBI Taxonomy" id="1715989"/>
    <lineage>
        <taxon>Bacteria</taxon>
        <taxon>Pseudomonadati</taxon>
        <taxon>Nitrospirota</taxon>
        <taxon>Nitrospiria</taxon>
        <taxon>Nitrospirales</taxon>
        <taxon>Nitrospiraceae</taxon>
        <taxon>Nitrospira</taxon>
    </lineage>
</organism>
<evidence type="ECO:0000259" key="16">
    <source>
        <dbReference type="SMART" id="SM00904"/>
    </source>
</evidence>
<gene>
    <name evidence="17" type="primary">ribF</name>
    <name evidence="17" type="ORF">NITINOP_2482</name>
</gene>
<evidence type="ECO:0000256" key="10">
    <source>
        <dbReference type="ARBA" id="ARBA00022827"/>
    </source>
</evidence>
<evidence type="ECO:0000256" key="6">
    <source>
        <dbReference type="ARBA" id="ARBA00022679"/>
    </source>
</evidence>
<dbReference type="RefSeq" id="WP_062485842.1">
    <property type="nucleotide sequence ID" value="NZ_LN885086.1"/>
</dbReference>
<evidence type="ECO:0000256" key="13">
    <source>
        <dbReference type="ARBA" id="ARBA00047880"/>
    </source>
</evidence>
<dbReference type="EC" id="2.7.7.2" evidence="15"/>
<dbReference type="SUPFAM" id="SSF82114">
    <property type="entry name" value="Riboflavin kinase-like"/>
    <property type="match status" value="1"/>
</dbReference>
<dbReference type="Pfam" id="PF01687">
    <property type="entry name" value="Flavokinase"/>
    <property type="match status" value="1"/>
</dbReference>
<dbReference type="Proteomes" id="UP000066284">
    <property type="component" value="Chromosome 1"/>
</dbReference>
<dbReference type="InterPro" id="IPR015865">
    <property type="entry name" value="Riboflavin_kinase_bac/euk"/>
</dbReference>
<dbReference type="Gene3D" id="2.40.30.30">
    <property type="entry name" value="Riboflavin kinase-like"/>
    <property type="match status" value="1"/>
</dbReference>
<proteinExistence type="inferred from homology"/>
<keyword evidence="9 15" id="KW-0418">Kinase</keyword>
<dbReference type="InterPro" id="IPR014729">
    <property type="entry name" value="Rossmann-like_a/b/a_fold"/>
</dbReference>
<dbReference type="FunFam" id="3.40.50.620:FF:000021">
    <property type="entry name" value="Riboflavin biosynthesis protein"/>
    <property type="match status" value="1"/>
</dbReference>
<dbReference type="PANTHER" id="PTHR22749:SF6">
    <property type="entry name" value="RIBOFLAVIN KINASE"/>
    <property type="match status" value="1"/>
</dbReference>
<dbReference type="InterPro" id="IPR023465">
    <property type="entry name" value="Riboflavin_kinase_dom_sf"/>
</dbReference>
<protein>
    <recommendedName>
        <fullName evidence="15">Riboflavin biosynthesis protein</fullName>
    </recommendedName>
    <domain>
        <recommendedName>
            <fullName evidence="15">Riboflavin kinase</fullName>
            <ecNumber evidence="15">2.7.1.26</ecNumber>
        </recommendedName>
        <alternativeName>
            <fullName evidence="15">Flavokinase</fullName>
        </alternativeName>
    </domain>
    <domain>
        <recommendedName>
            <fullName evidence="15">FMN adenylyltransferase</fullName>
            <ecNumber evidence="15">2.7.7.2</ecNumber>
        </recommendedName>
        <alternativeName>
            <fullName evidence="15">FAD pyrophosphorylase</fullName>
        </alternativeName>
        <alternativeName>
            <fullName evidence="15">FAD synthase</fullName>
        </alternativeName>
    </domain>
</protein>
<name>A0A0S4KW98_9BACT</name>
<keyword evidence="12" id="KW-0511">Multifunctional enzyme</keyword>
<dbReference type="Gene3D" id="3.40.50.620">
    <property type="entry name" value="HUPs"/>
    <property type="match status" value="1"/>
</dbReference>
<evidence type="ECO:0000256" key="8">
    <source>
        <dbReference type="ARBA" id="ARBA00022741"/>
    </source>
</evidence>
<dbReference type="GO" id="GO:0003919">
    <property type="term" value="F:FMN adenylyltransferase activity"/>
    <property type="evidence" value="ECO:0007669"/>
    <property type="project" value="UniProtKB-UniRule"/>
</dbReference>
<evidence type="ECO:0000313" key="18">
    <source>
        <dbReference type="Proteomes" id="UP000066284"/>
    </source>
</evidence>
<dbReference type="Pfam" id="PF06574">
    <property type="entry name" value="FAD_syn"/>
    <property type="match status" value="1"/>
</dbReference>
<keyword evidence="8 15" id="KW-0547">Nucleotide-binding</keyword>
<accession>A0A0S4KW98</accession>
<feature type="domain" description="Riboflavin kinase" evidence="16">
    <location>
        <begin position="182"/>
        <end position="306"/>
    </location>
</feature>
<comment type="pathway">
    <text evidence="2 15">Cofactor biosynthesis; FAD biosynthesis; FAD from FMN: step 1/1.</text>
</comment>
<keyword evidence="4 15" id="KW-0285">Flavoprotein</keyword>